<dbReference type="Pfam" id="PF20710">
    <property type="entry name" value="DUF6824"/>
    <property type="match status" value="1"/>
</dbReference>
<sequence length="257" mass="28912">MPKISRTKEMIELPADFVPGPSHVICAKGKQAKEHKANRLLRYLVQQNVQEYSETASKLERSFIVSKILKTIRQDGGFVRQVSGKWYDVSDRNAREKIGQIFRDQLSWQFKSSTKAKASVRRQRAVTSSISSSSSSGSSVSSSSDDFCQQSLNTPVATTSIPSFFPPTEVSFPPVTPESPIKQKVTMEVDDFEPLPFSAPKMEMNDLEPLPLEQAIVMDFNMSGLTTASDDFFFVNNNNDTDDFCFDQAFDEFQLQF</sequence>
<name>A0A9N8HJ79_9STRA</name>
<evidence type="ECO:0000259" key="2">
    <source>
        <dbReference type="Pfam" id="PF20710"/>
    </source>
</evidence>
<gene>
    <name evidence="3" type="ORF">SEMRO_674_G185330.1</name>
</gene>
<dbReference type="Proteomes" id="UP001153069">
    <property type="component" value="Unassembled WGS sequence"/>
</dbReference>
<reference evidence="3" key="1">
    <citation type="submission" date="2020-06" db="EMBL/GenBank/DDBJ databases">
        <authorList>
            <consortium name="Plant Systems Biology data submission"/>
        </authorList>
    </citation>
    <scope>NUCLEOTIDE SEQUENCE</scope>
    <source>
        <strain evidence="3">D6</strain>
    </source>
</reference>
<evidence type="ECO:0000313" key="4">
    <source>
        <dbReference type="Proteomes" id="UP001153069"/>
    </source>
</evidence>
<feature type="compositionally biased region" description="Low complexity" evidence="1">
    <location>
        <begin position="128"/>
        <end position="144"/>
    </location>
</feature>
<feature type="region of interest" description="Disordered" evidence="1">
    <location>
        <begin position="121"/>
        <end position="146"/>
    </location>
</feature>
<evidence type="ECO:0000256" key="1">
    <source>
        <dbReference type="SAM" id="MobiDB-lite"/>
    </source>
</evidence>
<protein>
    <submittedName>
        <fullName evidence="3">Nitrilase family, member 2</fullName>
    </submittedName>
</protein>
<keyword evidence="4" id="KW-1185">Reference proteome</keyword>
<comment type="caution">
    <text evidence="3">The sequence shown here is derived from an EMBL/GenBank/DDBJ whole genome shotgun (WGS) entry which is preliminary data.</text>
</comment>
<dbReference type="AlphaFoldDB" id="A0A9N8HJ79"/>
<feature type="domain" description="DUF6824" evidence="2">
    <location>
        <begin position="24"/>
        <end position="104"/>
    </location>
</feature>
<accession>A0A9N8HJ79</accession>
<proteinExistence type="predicted"/>
<evidence type="ECO:0000313" key="3">
    <source>
        <dbReference type="EMBL" id="CAB9514782.1"/>
    </source>
</evidence>
<organism evidence="3 4">
    <name type="scientific">Seminavis robusta</name>
    <dbReference type="NCBI Taxonomy" id="568900"/>
    <lineage>
        <taxon>Eukaryota</taxon>
        <taxon>Sar</taxon>
        <taxon>Stramenopiles</taxon>
        <taxon>Ochrophyta</taxon>
        <taxon>Bacillariophyta</taxon>
        <taxon>Bacillariophyceae</taxon>
        <taxon>Bacillariophycidae</taxon>
        <taxon>Naviculales</taxon>
        <taxon>Naviculaceae</taxon>
        <taxon>Seminavis</taxon>
    </lineage>
</organism>
<dbReference type="InterPro" id="IPR049227">
    <property type="entry name" value="DUF6824"/>
</dbReference>
<dbReference type="EMBL" id="CAICTM010000673">
    <property type="protein sequence ID" value="CAB9514782.1"/>
    <property type="molecule type" value="Genomic_DNA"/>
</dbReference>